<feature type="binding site" evidence="7">
    <location>
        <position position="60"/>
    </location>
    <ligand>
        <name>S-adenosyl-L-methionine</name>
        <dbReference type="ChEBI" id="CHEBI:59789"/>
    </ligand>
</feature>
<evidence type="ECO:0000313" key="9">
    <source>
        <dbReference type="Proteomes" id="UP000823990"/>
    </source>
</evidence>
<dbReference type="Gene3D" id="3.40.50.150">
    <property type="entry name" value="Vaccinia Virus protein VP39"/>
    <property type="match status" value="1"/>
</dbReference>
<feature type="binding site" evidence="7">
    <location>
        <position position="14"/>
    </location>
    <ligand>
        <name>S-adenosyl-L-methionine</name>
        <dbReference type="ChEBI" id="CHEBI:59789"/>
    </ligand>
</feature>
<dbReference type="SUPFAM" id="SSF53335">
    <property type="entry name" value="S-adenosyl-L-methionine-dependent methyltransferases"/>
    <property type="match status" value="1"/>
</dbReference>
<dbReference type="GO" id="GO:0005829">
    <property type="term" value="C:cytosol"/>
    <property type="evidence" value="ECO:0007669"/>
    <property type="project" value="TreeGrafter"/>
</dbReference>
<feature type="binding site" evidence="7">
    <location>
        <position position="85"/>
    </location>
    <ligand>
        <name>S-adenosyl-L-methionine</name>
        <dbReference type="ChEBI" id="CHEBI:59789"/>
    </ligand>
</feature>
<evidence type="ECO:0000256" key="4">
    <source>
        <dbReference type="ARBA" id="ARBA00022691"/>
    </source>
</evidence>
<feature type="non-terminal residue" evidence="8">
    <location>
        <position position="92"/>
    </location>
</feature>
<evidence type="ECO:0000256" key="1">
    <source>
        <dbReference type="ARBA" id="ARBA00016505"/>
    </source>
</evidence>
<dbReference type="CDD" id="cd02440">
    <property type="entry name" value="AdoMet_MTases"/>
    <property type="match status" value="1"/>
</dbReference>
<feature type="binding site" evidence="7">
    <location>
        <position position="39"/>
    </location>
    <ligand>
        <name>S-adenosyl-L-methionine</name>
        <dbReference type="ChEBI" id="CHEBI:59789"/>
    </ligand>
</feature>
<dbReference type="PANTHER" id="PTHR11727">
    <property type="entry name" value="DIMETHYLADENOSINE TRANSFERASE"/>
    <property type="match status" value="1"/>
</dbReference>
<dbReference type="InterPro" id="IPR001737">
    <property type="entry name" value="KsgA/Erm"/>
</dbReference>
<name>A0A9D1TR17_9FIRM</name>
<evidence type="ECO:0000256" key="2">
    <source>
        <dbReference type="ARBA" id="ARBA00022603"/>
    </source>
</evidence>
<organism evidence="8 9">
    <name type="scientific">Candidatus Protoclostridium stercorigallinarum</name>
    <dbReference type="NCBI Taxonomy" id="2838741"/>
    <lineage>
        <taxon>Bacteria</taxon>
        <taxon>Bacillati</taxon>
        <taxon>Bacillota</taxon>
        <taxon>Clostridia</taxon>
        <taxon>Candidatus Protoclostridium</taxon>
    </lineage>
</organism>
<dbReference type="InterPro" id="IPR029063">
    <property type="entry name" value="SAM-dependent_MTases_sf"/>
</dbReference>
<dbReference type="EMBL" id="DXHS01000025">
    <property type="protein sequence ID" value="HIW01999.1"/>
    <property type="molecule type" value="Genomic_DNA"/>
</dbReference>
<dbReference type="GO" id="GO:0003723">
    <property type="term" value="F:RNA binding"/>
    <property type="evidence" value="ECO:0007669"/>
    <property type="project" value="UniProtKB-UniRule"/>
</dbReference>
<comment type="caution">
    <text evidence="8">The sequence shown here is derived from an EMBL/GenBank/DDBJ whole genome shotgun (WGS) entry which is preliminary data.</text>
</comment>
<evidence type="ECO:0000313" key="8">
    <source>
        <dbReference type="EMBL" id="HIW01999.1"/>
    </source>
</evidence>
<reference evidence="8" key="1">
    <citation type="journal article" date="2021" name="PeerJ">
        <title>Extensive microbial diversity within the chicken gut microbiome revealed by metagenomics and culture.</title>
        <authorList>
            <person name="Gilroy R."/>
            <person name="Ravi A."/>
            <person name="Getino M."/>
            <person name="Pursley I."/>
            <person name="Horton D.L."/>
            <person name="Alikhan N.F."/>
            <person name="Baker D."/>
            <person name="Gharbi K."/>
            <person name="Hall N."/>
            <person name="Watson M."/>
            <person name="Adriaenssens E.M."/>
            <person name="Foster-Nyarko E."/>
            <person name="Jarju S."/>
            <person name="Secka A."/>
            <person name="Antonio M."/>
            <person name="Oren A."/>
            <person name="Chaudhuri R.R."/>
            <person name="La Ragione R."/>
            <person name="Hildebrand F."/>
            <person name="Pallen M.J."/>
        </authorList>
    </citation>
    <scope>NUCLEOTIDE SEQUENCE</scope>
    <source>
        <strain evidence="8">12435</strain>
    </source>
</reference>
<dbReference type="PANTHER" id="PTHR11727:SF7">
    <property type="entry name" value="DIMETHYLADENOSINE TRANSFERASE-RELATED"/>
    <property type="match status" value="1"/>
</dbReference>
<keyword evidence="5 7" id="KW-0694">RNA-binding</keyword>
<feature type="binding site" evidence="7">
    <location>
        <position position="12"/>
    </location>
    <ligand>
        <name>S-adenosyl-L-methionine</name>
        <dbReference type="ChEBI" id="CHEBI:59789"/>
    </ligand>
</feature>
<dbReference type="PROSITE" id="PS51689">
    <property type="entry name" value="SAM_RNA_A_N6_MT"/>
    <property type="match status" value="1"/>
</dbReference>
<dbReference type="Proteomes" id="UP000823990">
    <property type="component" value="Unassembled WGS sequence"/>
</dbReference>
<protein>
    <recommendedName>
        <fullName evidence="1">rRNA adenine N-6-methyltransferase</fullName>
    </recommendedName>
    <alternativeName>
        <fullName evidence="6">Macrolide-lincosamide-streptogramin B resistance protein</fullName>
    </alternativeName>
</protein>
<comment type="similarity">
    <text evidence="7">Belongs to the class I-like SAM-binding methyltransferase superfamily. rRNA adenine N(6)-methyltransferase family.</text>
</comment>
<evidence type="ECO:0000256" key="6">
    <source>
        <dbReference type="ARBA" id="ARBA00029941"/>
    </source>
</evidence>
<evidence type="ECO:0000256" key="5">
    <source>
        <dbReference type="ARBA" id="ARBA00022884"/>
    </source>
</evidence>
<dbReference type="Pfam" id="PF00398">
    <property type="entry name" value="RrnaAD"/>
    <property type="match status" value="1"/>
</dbReference>
<keyword evidence="3 7" id="KW-0808">Transferase</keyword>
<dbReference type="AlphaFoldDB" id="A0A9D1TR17"/>
<comment type="caution">
    <text evidence="7">Lacks conserved residue(s) required for the propagation of feature annotation.</text>
</comment>
<evidence type="ECO:0000256" key="3">
    <source>
        <dbReference type="ARBA" id="ARBA00022679"/>
    </source>
</evidence>
<reference evidence="8" key="2">
    <citation type="submission" date="2021-04" db="EMBL/GenBank/DDBJ databases">
        <authorList>
            <person name="Gilroy R."/>
        </authorList>
    </citation>
    <scope>NUCLEOTIDE SEQUENCE</scope>
    <source>
        <strain evidence="8">12435</strain>
    </source>
</reference>
<proteinExistence type="inferred from homology"/>
<dbReference type="InterPro" id="IPR020596">
    <property type="entry name" value="rRNA_Ade_Mease_Trfase_CS"/>
</dbReference>
<sequence>MAFRHSHSLGQNFLSDGNLLSAIAADAELSAGDTAVEVGAGMGALTLRLALTGARVCAYEIDERLKEYLLPLEQAHPNVTVTFGDFMKCDLP</sequence>
<keyword evidence="2 7" id="KW-0489">Methyltransferase</keyword>
<dbReference type="PROSITE" id="PS01131">
    <property type="entry name" value="RRNA_A_DIMETH"/>
    <property type="match status" value="1"/>
</dbReference>
<evidence type="ECO:0000256" key="7">
    <source>
        <dbReference type="PROSITE-ProRule" id="PRU01026"/>
    </source>
</evidence>
<keyword evidence="4 7" id="KW-0949">S-adenosyl-L-methionine</keyword>
<accession>A0A9D1TR17</accession>
<gene>
    <name evidence="8" type="ORF">H9892_01515</name>
</gene>
<dbReference type="GO" id="GO:0000179">
    <property type="term" value="F:rRNA (adenine-N6,N6-)-dimethyltransferase activity"/>
    <property type="evidence" value="ECO:0007669"/>
    <property type="project" value="UniProtKB-UniRule"/>
</dbReference>